<dbReference type="RefSeq" id="WP_172167012.1">
    <property type="nucleotide sequence ID" value="NZ_CP053564.1"/>
</dbReference>
<evidence type="ECO:0000313" key="3">
    <source>
        <dbReference type="EMBL" id="QJY50009.1"/>
    </source>
</evidence>
<dbReference type="CDD" id="cd00431">
    <property type="entry name" value="cysteine_hydrolases"/>
    <property type="match status" value="1"/>
</dbReference>
<sequence>MELEPRRTAFIAVHYQNDVITRDGAFGAFFAEQAAAAGVVPTTRTLQEAARAAGSLVVYTRVAFQPGYGDLVGNFPLLAMVGQQGCLVDGTSAAAIVDELTPQDGDIVVTHQRVSGFVGSELDAVLRGRGVDTVVITGVATNMSIESTARSAGDLGYRTIVVADACSAAAPEVHQASLDSLGMLGEVVSSSDVLEALKVPAVSA</sequence>
<gene>
    <name evidence="3" type="ORF">HOP40_33100</name>
</gene>
<protein>
    <submittedName>
        <fullName evidence="3">Cysteine hydrolase</fullName>
    </submittedName>
</protein>
<dbReference type="AlphaFoldDB" id="A0A6M6JU83"/>
<dbReference type="EMBL" id="CP053564">
    <property type="protein sequence ID" value="QJY50009.1"/>
    <property type="molecule type" value="Genomic_DNA"/>
</dbReference>
<accession>A0A6M6JU83</accession>
<dbReference type="Pfam" id="PF00857">
    <property type="entry name" value="Isochorismatase"/>
    <property type="match status" value="1"/>
</dbReference>
<dbReference type="InterPro" id="IPR036380">
    <property type="entry name" value="Isochorismatase-like_sf"/>
</dbReference>
<dbReference type="InterPro" id="IPR000868">
    <property type="entry name" value="Isochorismatase-like_dom"/>
</dbReference>
<dbReference type="KEGG" id="pbro:HOP40_33100"/>
<name>A0A6M6JU83_9PSEU</name>
<feature type="domain" description="Isochorismatase-like" evidence="2">
    <location>
        <begin position="8"/>
        <end position="190"/>
    </location>
</feature>
<dbReference type="PANTHER" id="PTHR43540">
    <property type="entry name" value="PEROXYUREIDOACRYLATE/UREIDOACRYLATE AMIDOHYDROLASE-RELATED"/>
    <property type="match status" value="1"/>
</dbReference>
<reference evidence="3 4" key="1">
    <citation type="submission" date="2020-05" db="EMBL/GenBank/DDBJ databases">
        <authorList>
            <person name="Mo P."/>
        </authorList>
    </citation>
    <scope>NUCLEOTIDE SEQUENCE [LARGE SCALE GENOMIC DNA]</scope>
    <source>
        <strain evidence="3 4">Gen01</strain>
    </source>
</reference>
<evidence type="ECO:0000256" key="1">
    <source>
        <dbReference type="ARBA" id="ARBA00022801"/>
    </source>
</evidence>
<keyword evidence="4" id="KW-1185">Reference proteome</keyword>
<proteinExistence type="predicted"/>
<dbReference type="Gene3D" id="3.40.50.850">
    <property type="entry name" value="Isochorismatase-like"/>
    <property type="match status" value="1"/>
</dbReference>
<evidence type="ECO:0000259" key="2">
    <source>
        <dbReference type="Pfam" id="PF00857"/>
    </source>
</evidence>
<dbReference type="GO" id="GO:0016787">
    <property type="term" value="F:hydrolase activity"/>
    <property type="evidence" value="ECO:0007669"/>
    <property type="project" value="UniProtKB-KW"/>
</dbReference>
<dbReference type="SUPFAM" id="SSF52499">
    <property type="entry name" value="Isochorismatase-like hydrolases"/>
    <property type="match status" value="1"/>
</dbReference>
<organism evidence="3 4">
    <name type="scientific">Pseudonocardia broussonetiae</name>
    <dbReference type="NCBI Taxonomy" id="2736640"/>
    <lineage>
        <taxon>Bacteria</taxon>
        <taxon>Bacillati</taxon>
        <taxon>Actinomycetota</taxon>
        <taxon>Actinomycetes</taxon>
        <taxon>Pseudonocardiales</taxon>
        <taxon>Pseudonocardiaceae</taxon>
        <taxon>Pseudonocardia</taxon>
    </lineage>
</organism>
<keyword evidence="1 3" id="KW-0378">Hydrolase</keyword>
<dbReference type="Proteomes" id="UP000505377">
    <property type="component" value="Chromosome"/>
</dbReference>
<evidence type="ECO:0000313" key="4">
    <source>
        <dbReference type="Proteomes" id="UP000505377"/>
    </source>
</evidence>
<dbReference type="InterPro" id="IPR050272">
    <property type="entry name" value="Isochorismatase-like_hydrls"/>
</dbReference>